<comment type="caution">
    <text evidence="2">The sequence shown here is derived from an EMBL/GenBank/DDBJ whole genome shotgun (WGS) entry which is preliminary data.</text>
</comment>
<protein>
    <submittedName>
        <fullName evidence="2">Nucleoside hydrolase</fullName>
    </submittedName>
</protein>
<dbReference type="Pfam" id="PF01156">
    <property type="entry name" value="IU_nuc_hydro"/>
    <property type="match status" value="1"/>
</dbReference>
<dbReference type="Gene3D" id="3.90.245.10">
    <property type="entry name" value="Ribonucleoside hydrolase-like"/>
    <property type="match status" value="1"/>
</dbReference>
<reference evidence="2 3" key="1">
    <citation type="submission" date="2019-10" db="EMBL/GenBank/DDBJ databases">
        <title>Bifidobacterium from non-human primates.</title>
        <authorList>
            <person name="Modesto M."/>
        </authorList>
    </citation>
    <scope>NUCLEOTIDE SEQUENCE [LARGE SCALE GENOMIC DNA]</scope>
    <source>
        <strain evidence="2 3">TREC</strain>
    </source>
</reference>
<keyword evidence="3" id="KW-1185">Reference proteome</keyword>
<dbReference type="RefSeq" id="WP_152350580.1">
    <property type="nucleotide sequence ID" value="NZ_WBSN01000010.1"/>
</dbReference>
<dbReference type="OrthoDB" id="2530052at2"/>
<organism evidence="2 3">
    <name type="scientific">Bifidobacterium avesanii</name>
    <dbReference type="NCBI Taxonomy" id="1798157"/>
    <lineage>
        <taxon>Bacteria</taxon>
        <taxon>Bacillati</taxon>
        <taxon>Actinomycetota</taxon>
        <taxon>Actinomycetes</taxon>
        <taxon>Bifidobacteriales</taxon>
        <taxon>Bifidobacteriaceae</taxon>
        <taxon>Bifidobacterium</taxon>
    </lineage>
</organism>
<dbReference type="InterPro" id="IPR036452">
    <property type="entry name" value="Ribo_hydro-like"/>
</dbReference>
<keyword evidence="2" id="KW-0378">Hydrolase</keyword>
<dbReference type="Proteomes" id="UP000469763">
    <property type="component" value="Unassembled WGS sequence"/>
</dbReference>
<sequence length="361" mass="39211">MSTVNPNPDRIRHPWLPDHLITPGQPVPRVIIDNDFAGDPDDLFALIHHLLTPAADIRAIVCSHLPAVNQHDHSGKSALHGMDRVRTLLDVTGLADDYAPLLVPGAECPLTADMPASHPSKAVRTIIEEATRNDTDTPLIYAAGGGLTDLATAWLIDPGIARRMRVVWIGGREYPQCCDPAMRIVAPEYNERIDPVAARIVAGTGFDFWQVPRNVYRRCCISLAELWERLCRLDDAGAWLWRQLNGMRDRGETAGLHASGVYCLGDQPLVTLSALLTPWDPAPAGCSWTDVTFTDYASANPIAAEAAACIPGASTNRGIHVLTGIDAGPTFADLFANYALLARWRHDTGHNAGRSFATDAK</sequence>
<dbReference type="GO" id="GO:0016799">
    <property type="term" value="F:hydrolase activity, hydrolyzing N-glycosyl compounds"/>
    <property type="evidence" value="ECO:0007669"/>
    <property type="project" value="InterPro"/>
</dbReference>
<dbReference type="AlphaFoldDB" id="A0A7K3TIS1"/>
<evidence type="ECO:0000313" key="2">
    <source>
        <dbReference type="EMBL" id="NEG78806.1"/>
    </source>
</evidence>
<dbReference type="SUPFAM" id="SSF53590">
    <property type="entry name" value="Nucleoside hydrolase"/>
    <property type="match status" value="1"/>
</dbReference>
<dbReference type="InterPro" id="IPR001910">
    <property type="entry name" value="Inosine/uridine_hydrolase_dom"/>
</dbReference>
<feature type="domain" description="Inosine/uridine-preferring nucleoside hydrolase" evidence="1">
    <location>
        <begin position="30"/>
        <end position="238"/>
    </location>
</feature>
<name>A0A7K3TIS1_9BIFI</name>
<evidence type="ECO:0000259" key="1">
    <source>
        <dbReference type="Pfam" id="PF01156"/>
    </source>
</evidence>
<accession>A0A7K3TIS1</accession>
<evidence type="ECO:0000313" key="3">
    <source>
        <dbReference type="Proteomes" id="UP000469763"/>
    </source>
</evidence>
<proteinExistence type="predicted"/>
<dbReference type="EMBL" id="WHZY01000010">
    <property type="protein sequence ID" value="NEG78806.1"/>
    <property type="molecule type" value="Genomic_DNA"/>
</dbReference>
<gene>
    <name evidence="2" type="ORF">GFD22_07460</name>
</gene>